<dbReference type="AlphaFoldDB" id="A0A2N9HU96"/>
<keyword evidence="4" id="KW-0238">DNA-binding</keyword>
<dbReference type="PROSITE" id="PS51294">
    <property type="entry name" value="HTH_MYB"/>
    <property type="match status" value="2"/>
</dbReference>
<gene>
    <name evidence="9" type="ORF">FSB_LOCUS30918</name>
    <name evidence="10" type="ORF">FSB_LOCUS43490</name>
</gene>
<sequence>MKKYSSSCESDSGKRSNRGHWRAAEDEKLRLFVEQYGPQNWNFIAENLDGRSGKSCRLRWYNQLDPHINKKPFSEEEEQRLLAAHRIYGNKWAFIARYFKGRTDNAVKNHYHIIMARRKRERFSLQDHPSDSKLGALKLQNHEKLGTSSTSSLHSLSFSHSTITTGIKVVPHPFKLSNFGGVYESEEMINLERCNNDNSSATYWNLKMASDHQQEQGDGSITHNQTAVPFFDFLGVGIIS</sequence>
<keyword evidence="3" id="KW-0805">Transcription regulation</keyword>
<accession>A0A2N9HU96</accession>
<evidence type="ECO:0000256" key="6">
    <source>
        <dbReference type="ARBA" id="ARBA00023242"/>
    </source>
</evidence>
<dbReference type="SMART" id="SM00717">
    <property type="entry name" value="SANT"/>
    <property type="match status" value="2"/>
</dbReference>
<evidence type="ECO:0000259" key="7">
    <source>
        <dbReference type="PROSITE" id="PS50090"/>
    </source>
</evidence>
<evidence type="ECO:0000256" key="5">
    <source>
        <dbReference type="ARBA" id="ARBA00023163"/>
    </source>
</evidence>
<dbReference type="PANTHER" id="PTHR45614">
    <property type="entry name" value="MYB PROTEIN-RELATED"/>
    <property type="match status" value="1"/>
</dbReference>
<dbReference type="GO" id="GO:0000981">
    <property type="term" value="F:DNA-binding transcription factor activity, RNA polymerase II-specific"/>
    <property type="evidence" value="ECO:0007669"/>
    <property type="project" value="TreeGrafter"/>
</dbReference>
<evidence type="ECO:0000313" key="9">
    <source>
        <dbReference type="EMBL" id="SPD03036.1"/>
    </source>
</evidence>
<dbReference type="InterPro" id="IPR009057">
    <property type="entry name" value="Homeodomain-like_sf"/>
</dbReference>
<reference evidence="10" key="1">
    <citation type="submission" date="2018-02" db="EMBL/GenBank/DDBJ databases">
        <authorList>
            <person name="Cohen D.B."/>
            <person name="Kent A.D."/>
        </authorList>
    </citation>
    <scope>NUCLEOTIDE SEQUENCE</scope>
</reference>
<dbReference type="Gene3D" id="1.10.10.60">
    <property type="entry name" value="Homeodomain-like"/>
    <property type="match status" value="2"/>
</dbReference>
<dbReference type="EMBL" id="OIVN01002368">
    <property type="protein sequence ID" value="SPD03036.1"/>
    <property type="molecule type" value="Genomic_DNA"/>
</dbReference>
<dbReference type="FunFam" id="1.10.10.60:FF:000060">
    <property type="entry name" value="MYB transcription factor"/>
    <property type="match status" value="1"/>
</dbReference>
<feature type="domain" description="Myb-like" evidence="7">
    <location>
        <begin position="65"/>
        <end position="115"/>
    </location>
</feature>
<keyword evidence="2" id="KW-0677">Repeat</keyword>
<evidence type="ECO:0000256" key="3">
    <source>
        <dbReference type="ARBA" id="ARBA00023015"/>
    </source>
</evidence>
<dbReference type="GO" id="GO:0005634">
    <property type="term" value="C:nucleus"/>
    <property type="evidence" value="ECO:0007669"/>
    <property type="project" value="UniProtKB-SubCell"/>
</dbReference>
<name>A0A2N9HU96_FAGSY</name>
<dbReference type="InterPro" id="IPR050560">
    <property type="entry name" value="MYB_TF"/>
</dbReference>
<evidence type="ECO:0000256" key="1">
    <source>
        <dbReference type="ARBA" id="ARBA00004123"/>
    </source>
</evidence>
<comment type="subcellular location">
    <subcellularLocation>
        <location evidence="1">Nucleus</location>
    </subcellularLocation>
</comment>
<proteinExistence type="predicted"/>
<protein>
    <submittedName>
        <fullName evidence="10">Uncharacterized protein</fullName>
    </submittedName>
</protein>
<dbReference type="PANTHER" id="PTHR45614:SF221">
    <property type="entry name" value="MYB DOMAIN PROTEIN 110"/>
    <property type="match status" value="1"/>
</dbReference>
<keyword evidence="6" id="KW-0539">Nucleus</keyword>
<feature type="domain" description="HTH myb-type" evidence="8">
    <location>
        <begin position="13"/>
        <end position="64"/>
    </location>
</feature>
<dbReference type="Pfam" id="PF13921">
    <property type="entry name" value="Myb_DNA-bind_6"/>
    <property type="match status" value="1"/>
</dbReference>
<keyword evidence="5" id="KW-0804">Transcription</keyword>
<dbReference type="InterPro" id="IPR001005">
    <property type="entry name" value="SANT/Myb"/>
</dbReference>
<dbReference type="PROSITE" id="PS50090">
    <property type="entry name" value="MYB_LIKE"/>
    <property type="match status" value="2"/>
</dbReference>
<evidence type="ECO:0000256" key="2">
    <source>
        <dbReference type="ARBA" id="ARBA00022737"/>
    </source>
</evidence>
<organism evidence="10">
    <name type="scientific">Fagus sylvatica</name>
    <name type="common">Beechnut</name>
    <dbReference type="NCBI Taxonomy" id="28930"/>
    <lineage>
        <taxon>Eukaryota</taxon>
        <taxon>Viridiplantae</taxon>
        <taxon>Streptophyta</taxon>
        <taxon>Embryophyta</taxon>
        <taxon>Tracheophyta</taxon>
        <taxon>Spermatophyta</taxon>
        <taxon>Magnoliopsida</taxon>
        <taxon>eudicotyledons</taxon>
        <taxon>Gunneridae</taxon>
        <taxon>Pentapetalae</taxon>
        <taxon>rosids</taxon>
        <taxon>fabids</taxon>
        <taxon>Fagales</taxon>
        <taxon>Fagaceae</taxon>
        <taxon>Fagus</taxon>
    </lineage>
</organism>
<dbReference type="SUPFAM" id="SSF46689">
    <property type="entry name" value="Homeodomain-like"/>
    <property type="match status" value="1"/>
</dbReference>
<dbReference type="GO" id="GO:0000978">
    <property type="term" value="F:RNA polymerase II cis-regulatory region sequence-specific DNA binding"/>
    <property type="evidence" value="ECO:0007669"/>
    <property type="project" value="TreeGrafter"/>
</dbReference>
<dbReference type="InterPro" id="IPR017930">
    <property type="entry name" value="Myb_dom"/>
</dbReference>
<feature type="domain" description="Myb-like" evidence="7">
    <location>
        <begin position="13"/>
        <end position="64"/>
    </location>
</feature>
<evidence type="ECO:0000256" key="4">
    <source>
        <dbReference type="ARBA" id="ARBA00023125"/>
    </source>
</evidence>
<evidence type="ECO:0000259" key="8">
    <source>
        <dbReference type="PROSITE" id="PS51294"/>
    </source>
</evidence>
<dbReference type="EMBL" id="OIVN01004124">
    <property type="protein sequence ID" value="SPD15608.1"/>
    <property type="molecule type" value="Genomic_DNA"/>
</dbReference>
<feature type="domain" description="HTH myb-type" evidence="8">
    <location>
        <begin position="65"/>
        <end position="119"/>
    </location>
</feature>
<evidence type="ECO:0000313" key="10">
    <source>
        <dbReference type="EMBL" id="SPD15608.1"/>
    </source>
</evidence>
<dbReference type="CDD" id="cd00167">
    <property type="entry name" value="SANT"/>
    <property type="match status" value="2"/>
</dbReference>